<dbReference type="AlphaFoldDB" id="A0A4V2JGU9"/>
<name>A0A4V2JGU9_9SPHI</name>
<dbReference type="Gene3D" id="1.20.120.450">
    <property type="entry name" value="dinb family like domain"/>
    <property type="match status" value="1"/>
</dbReference>
<dbReference type="SUPFAM" id="SSF109854">
    <property type="entry name" value="DinB/YfiT-like putative metalloenzymes"/>
    <property type="match status" value="1"/>
</dbReference>
<dbReference type="Proteomes" id="UP000291819">
    <property type="component" value="Unassembled WGS sequence"/>
</dbReference>
<evidence type="ECO:0000313" key="4">
    <source>
        <dbReference type="EMBL" id="TBO42257.1"/>
    </source>
</evidence>
<feature type="binding site" evidence="3">
    <location>
        <position position="46"/>
    </location>
    <ligand>
        <name>a divalent metal cation</name>
        <dbReference type="ChEBI" id="CHEBI:60240"/>
    </ligand>
</feature>
<dbReference type="GO" id="GO:0046872">
    <property type="term" value="F:metal ion binding"/>
    <property type="evidence" value="ECO:0007669"/>
    <property type="project" value="UniProtKB-KW"/>
</dbReference>
<gene>
    <name evidence="4" type="ORF">EYS08_11255</name>
</gene>
<evidence type="ECO:0000256" key="1">
    <source>
        <dbReference type="ARBA" id="ARBA00008635"/>
    </source>
</evidence>
<comment type="caution">
    <text evidence="4">The sequence shown here is derived from an EMBL/GenBank/DDBJ whole genome shotgun (WGS) entry which is preliminary data.</text>
</comment>
<comment type="similarity">
    <text evidence="1">Belongs to the DinB family.</text>
</comment>
<dbReference type="OrthoDB" id="119432at2"/>
<accession>A0A4V2JGU9</accession>
<feature type="binding site" evidence="3">
    <location>
        <position position="138"/>
    </location>
    <ligand>
        <name>a divalent metal cation</name>
        <dbReference type="ChEBI" id="CHEBI:60240"/>
    </ligand>
</feature>
<reference evidence="4 5" key="1">
    <citation type="submission" date="2019-02" db="EMBL/GenBank/DDBJ databases">
        <title>Pedobacter kyonggii whole genome sequence analysis.</title>
        <authorList>
            <person name="Dahal R.H."/>
        </authorList>
    </citation>
    <scope>NUCLEOTIDE SEQUENCE [LARGE SCALE GENOMIC DNA]</scope>
    <source>
        <strain evidence="4 5">K-4-11-1</strain>
    </source>
</reference>
<dbReference type="InterPro" id="IPR034660">
    <property type="entry name" value="DinB/YfiT-like"/>
</dbReference>
<dbReference type="InterPro" id="IPR007837">
    <property type="entry name" value="DinB"/>
</dbReference>
<keyword evidence="2 3" id="KW-0479">Metal-binding</keyword>
<sequence length="166" mass="19115">MLVKSLLGEFLHEAENTRKLLNAIPNSALDFIPSAHSWTTAQLASHIAEIYDWYPGTFHGNEFNMDTYKRDEVDISDIENIIGKFERAFNRAKESIESATDKSMFEDWKMTAGGKTVLQPMPRIQVIRGFLMNHIYHHRGEMIVYLRSTGNKVPSMYGPIYEDSLR</sequence>
<proteinExistence type="inferred from homology"/>
<keyword evidence="5" id="KW-1185">Reference proteome</keyword>
<dbReference type="EMBL" id="SIXF01000009">
    <property type="protein sequence ID" value="TBO42257.1"/>
    <property type="molecule type" value="Genomic_DNA"/>
</dbReference>
<dbReference type="Pfam" id="PF05163">
    <property type="entry name" value="DinB"/>
    <property type="match status" value="1"/>
</dbReference>
<organism evidence="4 5">
    <name type="scientific">Pedobacter kyonggii</name>
    <dbReference type="NCBI Taxonomy" id="1926871"/>
    <lineage>
        <taxon>Bacteria</taxon>
        <taxon>Pseudomonadati</taxon>
        <taxon>Bacteroidota</taxon>
        <taxon>Sphingobacteriia</taxon>
        <taxon>Sphingobacteriales</taxon>
        <taxon>Sphingobacteriaceae</taxon>
        <taxon>Pedobacter</taxon>
    </lineage>
</organism>
<feature type="binding site" evidence="3">
    <location>
        <position position="134"/>
    </location>
    <ligand>
        <name>a divalent metal cation</name>
        <dbReference type="ChEBI" id="CHEBI:60240"/>
    </ligand>
</feature>
<evidence type="ECO:0000256" key="3">
    <source>
        <dbReference type="PIRSR" id="PIRSR607837-1"/>
    </source>
</evidence>
<protein>
    <submittedName>
        <fullName evidence="4">DinB family protein</fullName>
    </submittedName>
</protein>
<evidence type="ECO:0000313" key="5">
    <source>
        <dbReference type="Proteomes" id="UP000291819"/>
    </source>
</evidence>
<evidence type="ECO:0000256" key="2">
    <source>
        <dbReference type="ARBA" id="ARBA00022723"/>
    </source>
</evidence>